<dbReference type="Proteomes" id="UP001595957">
    <property type="component" value="Unassembled WGS sequence"/>
</dbReference>
<evidence type="ECO:0000256" key="2">
    <source>
        <dbReference type="ARBA" id="ARBA00022729"/>
    </source>
</evidence>
<evidence type="ECO:0000256" key="5">
    <source>
        <dbReference type="RuleBase" id="RU003357"/>
    </source>
</evidence>
<evidence type="ECO:0000313" key="10">
    <source>
        <dbReference type="Proteomes" id="UP001595957"/>
    </source>
</evidence>
<feature type="signal peptide" evidence="6">
    <location>
        <begin position="1"/>
        <end position="24"/>
    </location>
</feature>
<dbReference type="Pfam" id="PF00593">
    <property type="entry name" value="TonB_dep_Rec_b-barrel"/>
    <property type="match status" value="1"/>
</dbReference>
<dbReference type="Gene3D" id="2.40.170.20">
    <property type="entry name" value="TonB-dependent receptor, beta-barrel domain"/>
    <property type="match status" value="1"/>
</dbReference>
<dbReference type="PANTHER" id="PTHR47234">
    <property type="match status" value="1"/>
</dbReference>
<keyword evidence="9" id="KW-0675">Receptor</keyword>
<organism evidence="9 10">
    <name type="scientific">Sphingobium tyrosinilyticum</name>
    <dbReference type="NCBI Taxonomy" id="2715436"/>
    <lineage>
        <taxon>Bacteria</taxon>
        <taxon>Pseudomonadati</taxon>
        <taxon>Pseudomonadota</taxon>
        <taxon>Alphaproteobacteria</taxon>
        <taxon>Sphingomonadales</taxon>
        <taxon>Sphingomonadaceae</taxon>
        <taxon>Sphingobium</taxon>
    </lineage>
</organism>
<dbReference type="PANTHER" id="PTHR47234:SF2">
    <property type="entry name" value="TONB-DEPENDENT RECEPTOR"/>
    <property type="match status" value="1"/>
</dbReference>
<dbReference type="EMBL" id="JBHSFZ010000025">
    <property type="protein sequence ID" value="MFC4594894.1"/>
    <property type="molecule type" value="Genomic_DNA"/>
</dbReference>
<proteinExistence type="inferred from homology"/>
<feature type="domain" description="TonB-dependent receptor plug" evidence="8">
    <location>
        <begin position="55"/>
        <end position="178"/>
    </location>
</feature>
<evidence type="ECO:0000256" key="3">
    <source>
        <dbReference type="ARBA" id="ARBA00023136"/>
    </source>
</evidence>
<evidence type="ECO:0000313" key="9">
    <source>
        <dbReference type="EMBL" id="MFC4594894.1"/>
    </source>
</evidence>
<name>A0ABV9F3T8_9SPHN</name>
<dbReference type="InterPro" id="IPR000531">
    <property type="entry name" value="Beta-barrel_TonB"/>
</dbReference>
<sequence>MAKHHFLSTVACFVLAAANHPACAQSSASQSNSTSASQGTDTIIVTGSRIARPIVDNPQPTATVTSKTIENRSYTSVGQALQDLPGFALPDSSQFGTQANGFNVGQQFVNLYNLGSQRTLTLVNGRRFVGANPPSIFSAAESGSQVDLNTIPTKLIERIETVSIGGAPIYGSDAIAGTVNIILRRDFQGFSIDGQSGISQRGDLFNWRVRGLVGQNFAGGRGNITVNAEYSEDKGLLGTRRASVARQRQFVQPSDPNSPYSLVLADNVRTFLGSEGGIPYFIDRGTLDPNIPGSPRNIRNAAGQLVQFGPSGTLIPYDPGQTTPDPTTFIGGDGLNFATIDNLRVNSTRFNAAAQFNFELNDNLRLFGEAWYSRTRATNLRDQPVYNTAFFRSAPAGTFDPNGNFIVPLNNPFLSAADRETIRASLIANGLPSSDDEGVFYLGRANTDLVSGESRLKQDLYRFVAGVEGSFDALGHQWTWNISGNYGRTKSISLIPSLVEPNLRRALNVTTDAAGNIICAPFNPDPTDPTQPPIPRTDPNTPPYETAYAGTISQTCAPLNIFGSGSPSQAARDYVTTIARTTAVTTQRDFLATLSGAVATLPGGDLAVVVGYENRRESSSFRPDAFYTTPLGRSIPILGLKGSYTTNELFGEFRAPLIGEDQNIPLIHQLEINGAGRYVHNSVTGNAFTWTAGGRWAPIPDLAIRGNFTRAIRAPAVGELFVPNQPAFDGGYDPCDVSNLESGPNPTVRQANCAAAGLPPDFVSNINSITVPITVVGNPNLKEEYSNSWTVGAVLTPRFLPGFTLAVDYVSIDIRNAITSSSAEDVLTTCYDSTDYPNNPFCALITRSADPDPEFFGQVETLSEPYINQGRVVFRAIEVAGSYTLPLGDDSRLTLGVNYQHTLKEFNQIREGGPITNTRGEIGNSKDIAVVDLTYERGPLTWFNQVRYVGPARFDATEPQGTREVDKVDAWTVWNTSVSLAVNKQFRLRLNVDNVLDVGVPDPGTTGNATRNTYYQGIFGRTFLVGAEVNF</sequence>
<dbReference type="Gene3D" id="2.170.130.10">
    <property type="entry name" value="TonB-dependent receptor, plug domain"/>
    <property type="match status" value="1"/>
</dbReference>
<dbReference type="InterPro" id="IPR010916">
    <property type="entry name" value="TonB_box_CS"/>
</dbReference>
<evidence type="ECO:0000259" key="7">
    <source>
        <dbReference type="Pfam" id="PF00593"/>
    </source>
</evidence>
<protein>
    <submittedName>
        <fullName evidence="9">TonB-dependent receptor domain-containing protein</fullName>
    </submittedName>
</protein>
<dbReference type="RefSeq" id="WP_380804938.1">
    <property type="nucleotide sequence ID" value="NZ_JBHSFZ010000025.1"/>
</dbReference>
<dbReference type="SUPFAM" id="SSF56935">
    <property type="entry name" value="Porins"/>
    <property type="match status" value="1"/>
</dbReference>
<comment type="subcellular location">
    <subcellularLocation>
        <location evidence="1 5">Cell outer membrane</location>
    </subcellularLocation>
</comment>
<evidence type="ECO:0000256" key="1">
    <source>
        <dbReference type="ARBA" id="ARBA00004442"/>
    </source>
</evidence>
<keyword evidence="2 6" id="KW-0732">Signal</keyword>
<dbReference type="Pfam" id="PF07715">
    <property type="entry name" value="Plug"/>
    <property type="match status" value="1"/>
</dbReference>
<comment type="similarity">
    <text evidence="5">Belongs to the TonB-dependent receptor family.</text>
</comment>
<keyword evidence="5" id="KW-0798">TonB box</keyword>
<dbReference type="InterPro" id="IPR037066">
    <property type="entry name" value="Plug_dom_sf"/>
</dbReference>
<comment type="caution">
    <text evidence="9">The sequence shown here is derived from an EMBL/GenBank/DDBJ whole genome shotgun (WGS) entry which is preliminary data.</text>
</comment>
<evidence type="ECO:0000256" key="6">
    <source>
        <dbReference type="SAM" id="SignalP"/>
    </source>
</evidence>
<gene>
    <name evidence="9" type="ORF">ACFO3E_11925</name>
</gene>
<feature type="domain" description="TonB-dependent receptor-like beta-barrel" evidence="7">
    <location>
        <begin position="568"/>
        <end position="995"/>
    </location>
</feature>
<dbReference type="InterPro" id="IPR036942">
    <property type="entry name" value="Beta-barrel_TonB_sf"/>
</dbReference>
<dbReference type="InterPro" id="IPR012910">
    <property type="entry name" value="Plug_dom"/>
</dbReference>
<keyword evidence="4" id="KW-0998">Cell outer membrane</keyword>
<evidence type="ECO:0000259" key="8">
    <source>
        <dbReference type="Pfam" id="PF07715"/>
    </source>
</evidence>
<feature type="chain" id="PRO_5045298418" evidence="6">
    <location>
        <begin position="25"/>
        <end position="1031"/>
    </location>
</feature>
<reference evidence="10" key="1">
    <citation type="journal article" date="2019" name="Int. J. Syst. Evol. Microbiol.">
        <title>The Global Catalogue of Microorganisms (GCM) 10K type strain sequencing project: providing services to taxonomists for standard genome sequencing and annotation.</title>
        <authorList>
            <consortium name="The Broad Institute Genomics Platform"/>
            <consortium name="The Broad Institute Genome Sequencing Center for Infectious Disease"/>
            <person name="Wu L."/>
            <person name="Ma J."/>
        </authorList>
    </citation>
    <scope>NUCLEOTIDE SEQUENCE [LARGE SCALE GENOMIC DNA]</scope>
    <source>
        <strain evidence="10">NBRC 103632</strain>
    </source>
</reference>
<evidence type="ECO:0000256" key="4">
    <source>
        <dbReference type="ARBA" id="ARBA00023237"/>
    </source>
</evidence>
<dbReference type="PROSITE" id="PS00430">
    <property type="entry name" value="TONB_DEPENDENT_REC_1"/>
    <property type="match status" value="1"/>
</dbReference>
<accession>A0ABV9F3T8</accession>
<keyword evidence="10" id="KW-1185">Reference proteome</keyword>
<keyword evidence="3 5" id="KW-0472">Membrane</keyword>